<dbReference type="Gene3D" id="1.25.40.20">
    <property type="entry name" value="Ankyrin repeat-containing domain"/>
    <property type="match status" value="1"/>
</dbReference>
<proteinExistence type="predicted"/>
<evidence type="ECO:0000256" key="3">
    <source>
        <dbReference type="PROSITE-ProRule" id="PRU00023"/>
    </source>
</evidence>
<dbReference type="InterPro" id="IPR036770">
    <property type="entry name" value="Ankyrin_rpt-contain_sf"/>
</dbReference>
<dbReference type="EMBL" id="LMWW01000001">
    <property type="protein sequence ID" value="KUN89369.1"/>
    <property type="molecule type" value="Genomic_DNA"/>
</dbReference>
<sequence>MNRRRRKKLTKSLAGAVLCDEGTRVDRLLKAGADPAAPDADGTTPLYAACVQGSAGIARSLLAAGAPPDAPSAGPGAEGTPLCAAACWGHTDTVRVLLAHGADPTLREDHGTGWTPLRWALRGPHPETADLLRAAIAGRETGGPVSGPGPTPG</sequence>
<feature type="repeat" description="ANK" evidence="3">
    <location>
        <begin position="77"/>
        <end position="109"/>
    </location>
</feature>
<dbReference type="GO" id="GO:0004674">
    <property type="term" value="F:protein serine/threonine kinase activity"/>
    <property type="evidence" value="ECO:0007669"/>
    <property type="project" value="UniProtKB-KW"/>
</dbReference>
<gene>
    <name evidence="4" type="ORF">AQJ64_01465</name>
</gene>
<comment type="caution">
    <text evidence="4">The sequence shown here is derived from an EMBL/GenBank/DDBJ whole genome shotgun (WGS) entry which is preliminary data.</text>
</comment>
<dbReference type="PROSITE" id="PS50088">
    <property type="entry name" value="ANK_REPEAT"/>
    <property type="match status" value="2"/>
</dbReference>
<reference evidence="4 5" key="1">
    <citation type="submission" date="2015-10" db="EMBL/GenBank/DDBJ databases">
        <title>Draft genome sequence of Streptomyces griseoruber DSM 40281, type strain for the species Streptomyces griseoruber.</title>
        <authorList>
            <person name="Ruckert C."/>
            <person name="Winkler A."/>
            <person name="Kalinowski J."/>
            <person name="Kampfer P."/>
            <person name="Glaeser S."/>
        </authorList>
    </citation>
    <scope>NUCLEOTIDE SEQUENCE [LARGE SCALE GENOMIC DNA]</scope>
    <source>
        <strain evidence="4 5">DSM 40281</strain>
    </source>
</reference>
<dbReference type="OrthoDB" id="278248at2"/>
<dbReference type="SMART" id="SM00248">
    <property type="entry name" value="ANK"/>
    <property type="match status" value="3"/>
</dbReference>
<keyword evidence="1" id="KW-0677">Repeat</keyword>
<name>A0A124I5A8_9ACTN</name>
<dbReference type="PANTHER" id="PTHR24171">
    <property type="entry name" value="ANKYRIN REPEAT DOMAIN-CONTAINING PROTEIN 39-RELATED"/>
    <property type="match status" value="1"/>
</dbReference>
<dbReference type="AlphaFoldDB" id="A0A124I5A8"/>
<organism evidence="4 5">
    <name type="scientific">Streptomyces griseoruber</name>
    <dbReference type="NCBI Taxonomy" id="1943"/>
    <lineage>
        <taxon>Bacteria</taxon>
        <taxon>Bacillati</taxon>
        <taxon>Actinomycetota</taxon>
        <taxon>Actinomycetes</taxon>
        <taxon>Kitasatosporales</taxon>
        <taxon>Streptomycetaceae</taxon>
        <taxon>Streptomyces</taxon>
    </lineage>
</organism>
<dbReference type="SUPFAM" id="SSF48403">
    <property type="entry name" value="Ankyrin repeat"/>
    <property type="match status" value="1"/>
</dbReference>
<feature type="repeat" description="ANK" evidence="3">
    <location>
        <begin position="41"/>
        <end position="73"/>
    </location>
</feature>
<keyword evidence="2 3" id="KW-0040">ANK repeat</keyword>
<dbReference type="Pfam" id="PF12796">
    <property type="entry name" value="Ank_2"/>
    <property type="match status" value="1"/>
</dbReference>
<evidence type="ECO:0000313" key="4">
    <source>
        <dbReference type="EMBL" id="KUN89369.1"/>
    </source>
</evidence>
<dbReference type="PROSITE" id="PS50297">
    <property type="entry name" value="ANK_REP_REGION"/>
    <property type="match status" value="2"/>
</dbReference>
<accession>A0A124I5A8</accession>
<dbReference type="PRINTS" id="PR01415">
    <property type="entry name" value="ANKYRIN"/>
</dbReference>
<evidence type="ECO:0000256" key="1">
    <source>
        <dbReference type="ARBA" id="ARBA00022737"/>
    </source>
</evidence>
<keyword evidence="4" id="KW-0808">Transferase</keyword>
<dbReference type="Proteomes" id="UP000052982">
    <property type="component" value="Unassembled WGS sequence"/>
</dbReference>
<keyword evidence="4" id="KW-0723">Serine/threonine-protein kinase</keyword>
<keyword evidence="5" id="KW-1185">Reference proteome</keyword>
<protein>
    <submittedName>
        <fullName evidence="4">Serine/threonine protein kinase</fullName>
    </submittedName>
</protein>
<dbReference type="STRING" id="1943.AQJ64_01465"/>
<keyword evidence="4" id="KW-0418">Kinase</keyword>
<evidence type="ECO:0000256" key="2">
    <source>
        <dbReference type="ARBA" id="ARBA00023043"/>
    </source>
</evidence>
<dbReference type="InterPro" id="IPR002110">
    <property type="entry name" value="Ankyrin_rpt"/>
</dbReference>
<evidence type="ECO:0000313" key="5">
    <source>
        <dbReference type="Proteomes" id="UP000052982"/>
    </source>
</evidence>
<dbReference type="RefSeq" id="WP_055638742.1">
    <property type="nucleotide sequence ID" value="NZ_JBIRRP010000007.1"/>
</dbReference>